<proteinExistence type="predicted"/>
<dbReference type="RefSeq" id="WP_111972299.1">
    <property type="nucleotide sequence ID" value="NZ_UAVS01000001.1"/>
</dbReference>
<dbReference type="AlphaFoldDB" id="A0A2X2SNF5"/>
<dbReference type="Gene3D" id="3.10.129.10">
    <property type="entry name" value="Hotdog Thioesterase"/>
    <property type="match status" value="1"/>
</dbReference>
<dbReference type="SUPFAM" id="SSF54637">
    <property type="entry name" value="Thioesterase/thiol ester dehydrase-isomerase"/>
    <property type="match status" value="1"/>
</dbReference>
<evidence type="ECO:0000313" key="1">
    <source>
        <dbReference type="EMBL" id="SQA93404.1"/>
    </source>
</evidence>
<dbReference type="Proteomes" id="UP000250169">
    <property type="component" value="Unassembled WGS sequence"/>
</dbReference>
<gene>
    <name evidence="1" type="ORF">NCTC11545_00775</name>
</gene>
<accession>A0A2X2SNF5</accession>
<protein>
    <submittedName>
        <fullName evidence="1">(3R)-hydroxymyristoyl-ACP dehydratase</fullName>
    </submittedName>
</protein>
<sequence length="146" mass="16034">MALPITDKNKILTLIPQRNPIVMVDALWEYTPTEGVAGLTIVPSNLFVQQGVFLESGLIEHIAQSIALHKGYYYYLNGKPAPMGYIGAIKNIEIQSLPKVGDTLKTHITIQQEFMDVTLVTMQTFVGDTLIAQGEMKTVLAPSTNS</sequence>
<name>A0A2X2SNF5_CAPOC</name>
<dbReference type="Pfam" id="PF22817">
    <property type="entry name" value="ApeP-like"/>
    <property type="match status" value="1"/>
</dbReference>
<dbReference type="InterPro" id="IPR029069">
    <property type="entry name" value="HotDog_dom_sf"/>
</dbReference>
<evidence type="ECO:0000313" key="2">
    <source>
        <dbReference type="Proteomes" id="UP000250169"/>
    </source>
</evidence>
<reference evidence="1 2" key="1">
    <citation type="submission" date="2018-06" db="EMBL/GenBank/DDBJ databases">
        <authorList>
            <consortium name="Pathogen Informatics"/>
            <person name="Doyle S."/>
        </authorList>
    </citation>
    <scope>NUCLEOTIDE SEQUENCE [LARGE SCALE GENOMIC DNA]</scope>
    <source>
        <strain evidence="1 2">NCTC11545</strain>
    </source>
</reference>
<dbReference type="InterPro" id="IPR016776">
    <property type="entry name" value="ApeP-like_dehydratase"/>
</dbReference>
<dbReference type="EMBL" id="UAVS01000001">
    <property type="protein sequence ID" value="SQA93404.1"/>
    <property type="molecule type" value="Genomic_DNA"/>
</dbReference>
<organism evidence="1 2">
    <name type="scientific">Capnocytophaga ochracea</name>
    <dbReference type="NCBI Taxonomy" id="1018"/>
    <lineage>
        <taxon>Bacteria</taxon>
        <taxon>Pseudomonadati</taxon>
        <taxon>Bacteroidota</taxon>
        <taxon>Flavobacteriia</taxon>
        <taxon>Flavobacteriales</taxon>
        <taxon>Flavobacteriaceae</taxon>
        <taxon>Capnocytophaga</taxon>
    </lineage>
</organism>